<evidence type="ECO:0000313" key="2">
    <source>
        <dbReference type="EMBL" id="DAG00018.1"/>
    </source>
</evidence>
<dbReference type="InterPro" id="IPR031339">
    <property type="entry name" value="DUF4942"/>
</dbReference>
<dbReference type="GO" id="GO:0008168">
    <property type="term" value="F:methyltransferase activity"/>
    <property type="evidence" value="ECO:0007669"/>
    <property type="project" value="UniProtKB-KW"/>
</dbReference>
<keyword evidence="2" id="KW-0808">Transferase</keyword>
<dbReference type="InterPro" id="IPR029063">
    <property type="entry name" value="SAM-dependent_MTases_sf"/>
</dbReference>
<name>A0A8S5UZU0_9CAUD</name>
<dbReference type="Pfam" id="PF13708">
    <property type="entry name" value="DUF4942"/>
    <property type="match status" value="1"/>
</dbReference>
<dbReference type="GO" id="GO:0003676">
    <property type="term" value="F:nucleic acid binding"/>
    <property type="evidence" value="ECO:0007669"/>
    <property type="project" value="InterPro"/>
</dbReference>
<dbReference type="InterPro" id="IPR002052">
    <property type="entry name" value="DNA_methylase_N6_adenine_CS"/>
</dbReference>
<dbReference type="PROSITE" id="PS00092">
    <property type="entry name" value="N6_MTASE"/>
    <property type="match status" value="1"/>
</dbReference>
<dbReference type="EMBL" id="BK016176">
    <property type="protein sequence ID" value="DAG00018.1"/>
    <property type="molecule type" value="Genomic_DNA"/>
</dbReference>
<proteinExistence type="predicted"/>
<feature type="domain" description="DUF4942" evidence="1">
    <location>
        <begin position="377"/>
        <end position="578"/>
    </location>
</feature>
<dbReference type="GO" id="GO:0032259">
    <property type="term" value="P:methylation"/>
    <property type="evidence" value="ECO:0007669"/>
    <property type="project" value="UniProtKB-KW"/>
</dbReference>
<evidence type="ECO:0000259" key="1">
    <source>
        <dbReference type="Pfam" id="PF13708"/>
    </source>
</evidence>
<sequence>MFTYATKKNRYGDEHIAVSAHGTEIATIKASSYYGNTEYTVSATIGGDDRGDYLGRASTIAGAKKKIRDWYSDHSAAVAAAAANSRTADLRRLPSFDNSGFYPTPSKLAGKMLSCVDWNGVFSILEPSAGKGDLADAVSAFARNYRNSRRISFNENDTYIDCIERDSDLAALLRGKGRHVVHDDFFTFRSFKQYDLCIMNPPFDNGDEHLLHALSIMERGGQIVCLLNAETIRSPYTNRRKVLLQNLREHSARIEFIENAFRHAQRPTDVEIALVYVNIPKKEIPSDILSSLRRAHEKSAPSSEQATDLASADWLQNMIDGYNFEAALGEKLINEFAALRPYMDPGREYGEPLLSLKVGDRNTGNNATILNAYLFGLRAKYWSNLLRRPELTDKMTSTMQQDYYGKVNSLSEYDFSRYNIETVMREIAHQLSRGVEDSILELFDTFSAKHSWYPECANNIHYYNGWATNKAHKVGMKVIIPSNGCCASWGSEKLDSYRVNSLISDLERAMNYLDRGETTSHTPIDRAVRIANMNDMNKADFTYFTCTFYKKGTCHIKFKPEAARIIDRLNIFAGQHKNWLPPTYGKKHYADMTAEEKAVIDDFQGAESYEKTIADPSTLITSGSALMALPGM</sequence>
<reference evidence="2" key="1">
    <citation type="journal article" date="2021" name="Proc. Natl. Acad. Sci. U.S.A.">
        <title>A Catalog of Tens of Thousands of Viruses from Human Metagenomes Reveals Hidden Associations with Chronic Diseases.</title>
        <authorList>
            <person name="Tisza M.J."/>
            <person name="Buck C.B."/>
        </authorList>
    </citation>
    <scope>NUCLEOTIDE SEQUENCE</scope>
    <source>
        <strain evidence="2">CtBeL15</strain>
    </source>
</reference>
<protein>
    <submittedName>
        <fullName evidence="2">Type I restriction enzyme Methylase</fullName>
    </submittedName>
</protein>
<dbReference type="Gene3D" id="3.40.50.150">
    <property type="entry name" value="Vaccinia Virus protein VP39"/>
    <property type="match status" value="1"/>
</dbReference>
<accession>A0A8S5UZU0</accession>
<dbReference type="CDD" id="cd02440">
    <property type="entry name" value="AdoMet_MTases"/>
    <property type="match status" value="1"/>
</dbReference>
<organism evidence="2">
    <name type="scientific">Siphoviridae sp. ctBeL15</name>
    <dbReference type="NCBI Taxonomy" id="2825374"/>
    <lineage>
        <taxon>Viruses</taxon>
        <taxon>Duplodnaviria</taxon>
        <taxon>Heunggongvirae</taxon>
        <taxon>Uroviricota</taxon>
        <taxon>Caudoviricetes</taxon>
    </lineage>
</organism>
<dbReference type="SUPFAM" id="SSF53335">
    <property type="entry name" value="S-adenosyl-L-methionine-dependent methyltransferases"/>
    <property type="match status" value="1"/>
</dbReference>
<keyword evidence="2" id="KW-0489">Methyltransferase</keyword>